<evidence type="ECO:0000313" key="2">
    <source>
        <dbReference type="Proteomes" id="UP000576082"/>
    </source>
</evidence>
<name>A0A7X9RYZ4_9BACT</name>
<keyword evidence="2" id="KW-1185">Reference proteome</keyword>
<organism evidence="1 2">
    <name type="scientific">Flammeovirga aprica JL-4</name>
    <dbReference type="NCBI Taxonomy" id="694437"/>
    <lineage>
        <taxon>Bacteria</taxon>
        <taxon>Pseudomonadati</taxon>
        <taxon>Bacteroidota</taxon>
        <taxon>Cytophagia</taxon>
        <taxon>Cytophagales</taxon>
        <taxon>Flammeovirgaceae</taxon>
        <taxon>Flammeovirga</taxon>
    </lineage>
</organism>
<comment type="caution">
    <text evidence="1">The sequence shown here is derived from an EMBL/GenBank/DDBJ whole genome shotgun (WGS) entry which is preliminary data.</text>
</comment>
<evidence type="ECO:0000313" key="1">
    <source>
        <dbReference type="EMBL" id="NME71269.1"/>
    </source>
</evidence>
<dbReference type="RefSeq" id="WP_169659490.1">
    <property type="nucleotide sequence ID" value="NZ_JABANE010000092.1"/>
</dbReference>
<reference evidence="1 2" key="1">
    <citation type="submission" date="2020-04" db="EMBL/GenBank/DDBJ databases">
        <title>Flammeovirga sp. SR4, a novel species isolated from seawater.</title>
        <authorList>
            <person name="Wang X."/>
        </authorList>
    </citation>
    <scope>NUCLEOTIDE SEQUENCE [LARGE SCALE GENOMIC DNA]</scope>
    <source>
        <strain evidence="1 2">ATCC 23126</strain>
    </source>
</reference>
<dbReference type="EMBL" id="JABANE010000092">
    <property type="protein sequence ID" value="NME71269.1"/>
    <property type="molecule type" value="Genomic_DNA"/>
</dbReference>
<sequence length="174" mass="20884">MKNNLIYLLLLVFISCNNSKQNINRLKKEYDFNVNNYSYNGIFNEVPYLYSTDFTDDDTVFIRVDENEFYFQQGRDKFILGRWLVLTDTLVLELKNLENMTYKYPLLILSQENSKIDEMKYFGQYTAGYYMEHFPHVTEQFLIDRTIGIDLIDTVYSVMVKQYPTPPTRRFLFV</sequence>
<gene>
    <name evidence="1" type="ORF">HHU12_25110</name>
</gene>
<protein>
    <submittedName>
        <fullName evidence="1">Uncharacterized protein</fullName>
    </submittedName>
</protein>
<dbReference type="Proteomes" id="UP000576082">
    <property type="component" value="Unassembled WGS sequence"/>
</dbReference>
<dbReference type="AlphaFoldDB" id="A0A7X9RYZ4"/>
<proteinExistence type="predicted"/>
<dbReference type="PROSITE" id="PS51257">
    <property type="entry name" value="PROKAR_LIPOPROTEIN"/>
    <property type="match status" value="1"/>
</dbReference>
<accession>A0A7X9RYZ4</accession>